<keyword evidence="2" id="KW-0436">Ligase</keyword>
<evidence type="ECO:0000256" key="3">
    <source>
        <dbReference type="ARBA" id="ARBA00022741"/>
    </source>
</evidence>
<evidence type="ECO:0000256" key="2">
    <source>
        <dbReference type="ARBA" id="ARBA00022598"/>
    </source>
</evidence>
<evidence type="ECO:0000256" key="6">
    <source>
        <dbReference type="ARBA" id="ARBA00023146"/>
    </source>
</evidence>
<dbReference type="PRINTS" id="PR01042">
    <property type="entry name" value="TRNASYNTHASP"/>
</dbReference>
<dbReference type="AlphaFoldDB" id="A0A653C4E9"/>
<dbReference type="SUPFAM" id="SSF50249">
    <property type="entry name" value="Nucleic acid-binding proteins"/>
    <property type="match status" value="1"/>
</dbReference>
<evidence type="ECO:0000256" key="5">
    <source>
        <dbReference type="ARBA" id="ARBA00022917"/>
    </source>
</evidence>
<evidence type="ECO:0000256" key="4">
    <source>
        <dbReference type="ARBA" id="ARBA00022840"/>
    </source>
</evidence>
<dbReference type="Proteomes" id="UP000410492">
    <property type="component" value="Unassembled WGS sequence"/>
</dbReference>
<dbReference type="PROSITE" id="PS50862">
    <property type="entry name" value="AA_TRNA_LIGASE_II"/>
    <property type="match status" value="1"/>
</dbReference>
<keyword evidence="4" id="KW-0067">ATP-binding</keyword>
<dbReference type="GO" id="GO:0006422">
    <property type="term" value="P:aspartyl-tRNA aminoacylation"/>
    <property type="evidence" value="ECO:0007669"/>
    <property type="project" value="TreeGrafter"/>
</dbReference>
<dbReference type="GO" id="GO:0005739">
    <property type="term" value="C:mitochondrion"/>
    <property type="evidence" value="ECO:0007669"/>
    <property type="project" value="TreeGrafter"/>
</dbReference>
<dbReference type="GO" id="GO:0003676">
    <property type="term" value="F:nucleic acid binding"/>
    <property type="evidence" value="ECO:0007669"/>
    <property type="project" value="InterPro"/>
</dbReference>
<sequence length="656" mass="75683">MAYFLGRINCYKLCNFFKNNHAKFCCQYYLLQVFRVTNTPIERYYSTPQKTQEIYLIDENNSLDTKPTNRVNKYTNRSYTCGELNAKNIGESVVLCGWLEFQRMNKFVVLRDSYGETQLLVDDKDTETQNLLEKVPYESVLEVKGTVLARPKDMVNKKQTTGEIEVLVDKLKIANKAKDNLPFNIREFQKAKEPLRMQYRYLDLRFPQMQHNLRVRSKFLMKMREFLVNNHFVDVETPTLFRATPGGAQEFVVPTRHPGLFFSLVQSPQQFKQMLMGGALDRYFQIARCYRDEGSRPDRQPEFTQLDIELSFTTVEGVLKLVEEMLGFAWPDHLATIPMKFSRMAYDYCMENYGNDHPDTRFGFRLKNCTHILSNNKKLVTEENFAAYYILFPKEYASLNKQLKELITSLSKNYAKAKLVQSKISSTKEWTNKISKLLTNQVAAEFVIEAKMQDDSVLFLAYGDKKEVLALLGKIRLEYVNFLENLGISIRQKGMHFTWIMDFPLFEISEETGALQSAHHPFTAPNPEDIQWLKSDPLKVRALAYDLVLNGNEIAGGSIRIHDPSMQESILDILDIDRSHLHHMLDMLASGCPPHGGIALGLDRLLSIMLNTVSIRDVIAFPKNFEGRDALSGAPSQISDKDMKLYHIRSANKDKK</sequence>
<dbReference type="InterPro" id="IPR012340">
    <property type="entry name" value="NA-bd_OB-fold"/>
</dbReference>
<dbReference type="EMBL" id="CAACVG010006938">
    <property type="protein sequence ID" value="VEN42665.1"/>
    <property type="molecule type" value="Genomic_DNA"/>
</dbReference>
<name>A0A653C4E9_CALMS</name>
<keyword evidence="5" id="KW-0648">Protein biosynthesis</keyword>
<dbReference type="Gene3D" id="3.30.1360.30">
    <property type="entry name" value="GAD-like domain"/>
    <property type="match status" value="1"/>
</dbReference>
<dbReference type="InterPro" id="IPR004524">
    <property type="entry name" value="Asp-tRNA-ligase_1"/>
</dbReference>
<evidence type="ECO:0000313" key="9">
    <source>
        <dbReference type="Proteomes" id="UP000410492"/>
    </source>
</evidence>
<dbReference type="Gene3D" id="2.40.50.140">
    <property type="entry name" value="Nucleic acid-binding proteins"/>
    <property type="match status" value="1"/>
</dbReference>
<dbReference type="InterPro" id="IPR006195">
    <property type="entry name" value="aa-tRNA-synth_II"/>
</dbReference>
<dbReference type="InterPro" id="IPR045864">
    <property type="entry name" value="aa-tRNA-synth_II/BPL/LPL"/>
</dbReference>
<evidence type="ECO:0000256" key="1">
    <source>
        <dbReference type="ARBA" id="ARBA00006303"/>
    </source>
</evidence>
<organism evidence="8 9">
    <name type="scientific">Callosobruchus maculatus</name>
    <name type="common">Southern cowpea weevil</name>
    <name type="synonym">Pulse bruchid</name>
    <dbReference type="NCBI Taxonomy" id="64391"/>
    <lineage>
        <taxon>Eukaryota</taxon>
        <taxon>Metazoa</taxon>
        <taxon>Ecdysozoa</taxon>
        <taxon>Arthropoda</taxon>
        <taxon>Hexapoda</taxon>
        <taxon>Insecta</taxon>
        <taxon>Pterygota</taxon>
        <taxon>Neoptera</taxon>
        <taxon>Endopterygota</taxon>
        <taxon>Coleoptera</taxon>
        <taxon>Polyphaga</taxon>
        <taxon>Cucujiformia</taxon>
        <taxon>Chrysomeloidea</taxon>
        <taxon>Chrysomelidae</taxon>
        <taxon>Bruchinae</taxon>
        <taxon>Bruchini</taxon>
        <taxon>Callosobruchus</taxon>
    </lineage>
</organism>
<dbReference type="SUPFAM" id="SSF55261">
    <property type="entry name" value="GAD domain-like"/>
    <property type="match status" value="1"/>
</dbReference>
<dbReference type="HAMAP" id="MF_00044">
    <property type="entry name" value="Asp_tRNA_synth_type1"/>
    <property type="match status" value="1"/>
</dbReference>
<evidence type="ECO:0000259" key="7">
    <source>
        <dbReference type="PROSITE" id="PS50862"/>
    </source>
</evidence>
<reference evidence="8 9" key="1">
    <citation type="submission" date="2019-01" db="EMBL/GenBank/DDBJ databases">
        <authorList>
            <person name="Sayadi A."/>
        </authorList>
    </citation>
    <scope>NUCLEOTIDE SEQUENCE [LARGE SCALE GENOMIC DNA]</scope>
</reference>
<accession>A0A653C4E9</accession>
<dbReference type="InterPro" id="IPR004365">
    <property type="entry name" value="NA-bd_OB_tRNA"/>
</dbReference>
<protein>
    <recommendedName>
        <fullName evidence="7">Aminoacyl-transfer RNA synthetases class-II family profile domain-containing protein</fullName>
    </recommendedName>
</protein>
<dbReference type="PANTHER" id="PTHR22594:SF5">
    <property type="entry name" value="ASPARTATE--TRNA LIGASE, MITOCHONDRIAL"/>
    <property type="match status" value="1"/>
</dbReference>
<dbReference type="SUPFAM" id="SSF55681">
    <property type="entry name" value="Class II aaRS and biotin synthetases"/>
    <property type="match status" value="1"/>
</dbReference>
<keyword evidence="6" id="KW-0030">Aminoacyl-tRNA synthetase</keyword>
<feature type="domain" description="Aminoacyl-transfer RNA synthetases class-II family profile" evidence="7">
    <location>
        <begin position="213"/>
        <end position="622"/>
    </location>
</feature>
<dbReference type="InterPro" id="IPR002312">
    <property type="entry name" value="Asp/Asn-tRNA-synth_IIb"/>
</dbReference>
<dbReference type="Gene3D" id="3.30.930.10">
    <property type="entry name" value="Bira Bifunctional Protein, Domain 2"/>
    <property type="match status" value="1"/>
</dbReference>
<evidence type="ECO:0000313" key="8">
    <source>
        <dbReference type="EMBL" id="VEN42665.1"/>
    </source>
</evidence>
<comment type="similarity">
    <text evidence="1">Belongs to the class-II aminoacyl-tRNA synthetase family. Type 1 subfamily.</text>
</comment>
<dbReference type="NCBIfam" id="TIGR00459">
    <property type="entry name" value="aspS_bact"/>
    <property type="match status" value="1"/>
</dbReference>
<keyword evidence="9" id="KW-1185">Reference proteome</keyword>
<dbReference type="Pfam" id="PF00152">
    <property type="entry name" value="tRNA-synt_2"/>
    <property type="match status" value="1"/>
</dbReference>
<dbReference type="Pfam" id="PF01336">
    <property type="entry name" value="tRNA_anti-codon"/>
    <property type="match status" value="1"/>
</dbReference>
<proteinExistence type="inferred from homology"/>
<dbReference type="GO" id="GO:0005524">
    <property type="term" value="F:ATP binding"/>
    <property type="evidence" value="ECO:0007669"/>
    <property type="project" value="UniProtKB-KW"/>
</dbReference>
<dbReference type="InterPro" id="IPR047089">
    <property type="entry name" value="Asp-tRNA-ligase_1_N"/>
</dbReference>
<dbReference type="PANTHER" id="PTHR22594">
    <property type="entry name" value="ASPARTYL/LYSYL-TRNA SYNTHETASE"/>
    <property type="match status" value="1"/>
</dbReference>
<dbReference type="CDD" id="cd04317">
    <property type="entry name" value="EcAspRS_like_N"/>
    <property type="match status" value="1"/>
</dbReference>
<dbReference type="InterPro" id="IPR004364">
    <property type="entry name" value="Aa-tRNA-synt_II"/>
</dbReference>
<dbReference type="InterPro" id="IPR004115">
    <property type="entry name" value="GAD-like_sf"/>
</dbReference>
<dbReference type="NCBIfam" id="NF001750">
    <property type="entry name" value="PRK00476.1"/>
    <property type="match status" value="1"/>
</dbReference>
<dbReference type="OrthoDB" id="439710at2759"/>
<keyword evidence="3" id="KW-0547">Nucleotide-binding</keyword>
<dbReference type="GO" id="GO:0004815">
    <property type="term" value="F:aspartate-tRNA ligase activity"/>
    <property type="evidence" value="ECO:0007669"/>
    <property type="project" value="TreeGrafter"/>
</dbReference>
<gene>
    <name evidence="8" type="ORF">CALMAC_LOCUS6066</name>
</gene>